<dbReference type="SUPFAM" id="SSF50129">
    <property type="entry name" value="GroES-like"/>
    <property type="match status" value="1"/>
</dbReference>
<dbReference type="Gene3D" id="3.90.180.10">
    <property type="entry name" value="Medium-chain alcohol dehydrogenases, catalytic domain"/>
    <property type="match status" value="1"/>
</dbReference>
<accession>A0A0B7KK01</accession>
<dbReference type="GO" id="GO:0004022">
    <property type="term" value="F:alcohol dehydrogenase (NAD+) activity"/>
    <property type="evidence" value="ECO:0007669"/>
    <property type="project" value="TreeGrafter"/>
</dbReference>
<dbReference type="InterPro" id="IPR036291">
    <property type="entry name" value="NAD(P)-bd_dom_sf"/>
</dbReference>
<dbReference type="PANTHER" id="PTHR42940:SF8">
    <property type="entry name" value="VACUOLAR PROTEIN SORTING-ASSOCIATED PROTEIN 11"/>
    <property type="match status" value="1"/>
</dbReference>
<evidence type="ECO:0000256" key="6">
    <source>
        <dbReference type="ARBA" id="ARBA00023027"/>
    </source>
</evidence>
<feature type="domain" description="Enoyl reductase (ER)" evidence="7">
    <location>
        <begin position="18"/>
        <end position="358"/>
    </location>
</feature>
<protein>
    <recommendedName>
        <fullName evidence="7">Enoyl reductase (ER) domain-containing protein</fullName>
    </recommendedName>
</protein>
<dbReference type="InterPro" id="IPR020843">
    <property type="entry name" value="ER"/>
</dbReference>
<evidence type="ECO:0000256" key="2">
    <source>
        <dbReference type="ARBA" id="ARBA00008072"/>
    </source>
</evidence>
<comment type="similarity">
    <text evidence="2">Belongs to the zinc-containing alcohol dehydrogenase family.</text>
</comment>
<dbReference type="InterPro" id="IPR013154">
    <property type="entry name" value="ADH-like_N"/>
</dbReference>
<dbReference type="GO" id="GO:0005737">
    <property type="term" value="C:cytoplasm"/>
    <property type="evidence" value="ECO:0007669"/>
    <property type="project" value="TreeGrafter"/>
</dbReference>
<dbReference type="SMART" id="SM00829">
    <property type="entry name" value="PKS_ER"/>
    <property type="match status" value="1"/>
</dbReference>
<dbReference type="Gene3D" id="3.40.50.720">
    <property type="entry name" value="NAD(P)-binding Rossmann-like Domain"/>
    <property type="match status" value="1"/>
</dbReference>
<gene>
    <name evidence="8" type="ORF">BN869_000014006_1</name>
</gene>
<dbReference type="SUPFAM" id="SSF51735">
    <property type="entry name" value="NAD(P)-binding Rossmann-fold domains"/>
    <property type="match status" value="1"/>
</dbReference>
<evidence type="ECO:0000256" key="5">
    <source>
        <dbReference type="ARBA" id="ARBA00023002"/>
    </source>
</evidence>
<name>A0A0B7KK01_BIOOC</name>
<evidence type="ECO:0000313" key="8">
    <source>
        <dbReference type="EMBL" id="CEO57948.1"/>
    </source>
</evidence>
<dbReference type="EMBL" id="CDPU01000192">
    <property type="protein sequence ID" value="CEO57948.1"/>
    <property type="molecule type" value="Genomic_DNA"/>
</dbReference>
<dbReference type="InterPro" id="IPR011032">
    <property type="entry name" value="GroES-like_sf"/>
</dbReference>
<comment type="cofactor">
    <cofactor evidence="1">
        <name>Zn(2+)</name>
        <dbReference type="ChEBI" id="CHEBI:29105"/>
    </cofactor>
</comment>
<proteinExistence type="inferred from homology"/>
<reference evidence="8" key="1">
    <citation type="submission" date="2015-01" db="EMBL/GenBank/DDBJ databases">
        <authorList>
            <person name="Durling Mikael"/>
        </authorList>
    </citation>
    <scope>NUCLEOTIDE SEQUENCE</scope>
</reference>
<keyword evidence="6" id="KW-0520">NAD</keyword>
<evidence type="ECO:0000256" key="1">
    <source>
        <dbReference type="ARBA" id="ARBA00001947"/>
    </source>
</evidence>
<keyword evidence="4" id="KW-0862">Zinc</keyword>
<sequence length="361" mass="38781">MSKQHPIPETMKALRLVKFNENYQLRHDVPVPQPGPGELLIRVAAASFCHTDYQVYQGAYGTQLPFTGSHEPAGTIVSLGPEVPGDWQVGDRVGALNFRKPCNDCSGCRWRINTYGSLDARYCENKTMNGILRSDGGFAEYMVASHYALVHLPDSLSFEQAAPLMCAGATVWNAIKQTGLAKGQTIALVGIGGLGVLGVQFAKAMGYRVAAVDNRDVGLKLATEVPDHLRPDLTVSSNSSDAVQQISNFTNGVGLNAAVVCTDDVTASDWALHRLQPRGTCVVLGLPEKGFTFDAFNLVFREIIVKGSLHCGVDEVKKMVGAVAEHGIVSHLTLLPLEEGEDIPEKAAAHAFTGRLVVTIT</sequence>
<dbReference type="InterPro" id="IPR013149">
    <property type="entry name" value="ADH-like_C"/>
</dbReference>
<dbReference type="AlphaFoldDB" id="A0A0B7KK01"/>
<dbReference type="Pfam" id="PF00107">
    <property type="entry name" value="ADH_zinc_N"/>
    <property type="match status" value="1"/>
</dbReference>
<dbReference type="GO" id="GO:0046872">
    <property type="term" value="F:metal ion binding"/>
    <property type="evidence" value="ECO:0007669"/>
    <property type="project" value="UniProtKB-KW"/>
</dbReference>
<evidence type="ECO:0000259" key="7">
    <source>
        <dbReference type="SMART" id="SM00829"/>
    </source>
</evidence>
<evidence type="ECO:0000256" key="3">
    <source>
        <dbReference type="ARBA" id="ARBA00022723"/>
    </source>
</evidence>
<dbReference type="PANTHER" id="PTHR42940">
    <property type="entry name" value="ALCOHOL DEHYDROGENASE 1-RELATED"/>
    <property type="match status" value="1"/>
</dbReference>
<keyword evidence="5" id="KW-0560">Oxidoreductase</keyword>
<organism evidence="8">
    <name type="scientific">Bionectria ochroleuca</name>
    <name type="common">Gliocladium roseum</name>
    <dbReference type="NCBI Taxonomy" id="29856"/>
    <lineage>
        <taxon>Eukaryota</taxon>
        <taxon>Fungi</taxon>
        <taxon>Dikarya</taxon>
        <taxon>Ascomycota</taxon>
        <taxon>Pezizomycotina</taxon>
        <taxon>Sordariomycetes</taxon>
        <taxon>Hypocreomycetidae</taxon>
        <taxon>Hypocreales</taxon>
        <taxon>Bionectriaceae</taxon>
        <taxon>Clonostachys</taxon>
    </lineage>
</organism>
<dbReference type="Pfam" id="PF08240">
    <property type="entry name" value="ADH_N"/>
    <property type="match status" value="1"/>
</dbReference>
<dbReference type="FunFam" id="3.40.50.720:FF:000039">
    <property type="entry name" value="Alcohol dehydrogenase AdhP"/>
    <property type="match status" value="1"/>
</dbReference>
<keyword evidence="3" id="KW-0479">Metal-binding</keyword>
<dbReference type="CDD" id="cd08297">
    <property type="entry name" value="CAD3"/>
    <property type="match status" value="1"/>
</dbReference>
<evidence type="ECO:0000256" key="4">
    <source>
        <dbReference type="ARBA" id="ARBA00022833"/>
    </source>
</evidence>